<reference evidence="2 3" key="1">
    <citation type="submission" date="2023-02" db="EMBL/GenBank/DDBJ databases">
        <title>LHISI_Scaffold_Assembly.</title>
        <authorList>
            <person name="Stuart O.P."/>
            <person name="Cleave R."/>
            <person name="Magrath M.J.L."/>
            <person name="Mikheyev A.S."/>
        </authorList>
    </citation>
    <scope>NUCLEOTIDE SEQUENCE [LARGE SCALE GENOMIC DNA]</scope>
    <source>
        <strain evidence="2">Daus_M_001</strain>
        <tissue evidence="2">Leg muscle</tissue>
    </source>
</reference>
<protein>
    <recommendedName>
        <fullName evidence="1">DDE-1 domain-containing protein</fullName>
    </recommendedName>
</protein>
<gene>
    <name evidence="2" type="ORF">PR048_001521</name>
</gene>
<name>A0ABQ9IHK6_9NEOP</name>
<keyword evidence="3" id="KW-1185">Reference proteome</keyword>
<dbReference type="InterPro" id="IPR050863">
    <property type="entry name" value="CenT-Element_Derived"/>
</dbReference>
<dbReference type="Proteomes" id="UP001159363">
    <property type="component" value="Chromosome 1"/>
</dbReference>
<dbReference type="Pfam" id="PF03184">
    <property type="entry name" value="DDE_1"/>
    <property type="match status" value="1"/>
</dbReference>
<dbReference type="InterPro" id="IPR004875">
    <property type="entry name" value="DDE_SF_endonuclease_dom"/>
</dbReference>
<dbReference type="PANTHER" id="PTHR19303">
    <property type="entry name" value="TRANSPOSON"/>
    <property type="match status" value="1"/>
</dbReference>
<evidence type="ECO:0000313" key="2">
    <source>
        <dbReference type="EMBL" id="KAJ8896178.1"/>
    </source>
</evidence>
<sequence length="125" mass="14141">MNSLQATWEKITSKASHGWLDGFKSRNEIVFKFVCGESGNVDVQVANEWKTDLLQMIDKTMTFKGESCSGSKLSKYRVIFSVGANMDGSEKWQLLIIGKSANRRCFKNVKSKLVEYEANRKACMT</sequence>
<evidence type="ECO:0000259" key="1">
    <source>
        <dbReference type="Pfam" id="PF03184"/>
    </source>
</evidence>
<organism evidence="2 3">
    <name type="scientific">Dryococelus australis</name>
    <dbReference type="NCBI Taxonomy" id="614101"/>
    <lineage>
        <taxon>Eukaryota</taxon>
        <taxon>Metazoa</taxon>
        <taxon>Ecdysozoa</taxon>
        <taxon>Arthropoda</taxon>
        <taxon>Hexapoda</taxon>
        <taxon>Insecta</taxon>
        <taxon>Pterygota</taxon>
        <taxon>Neoptera</taxon>
        <taxon>Polyneoptera</taxon>
        <taxon>Phasmatodea</taxon>
        <taxon>Verophasmatodea</taxon>
        <taxon>Anareolatae</taxon>
        <taxon>Phasmatidae</taxon>
        <taxon>Eurycanthinae</taxon>
        <taxon>Dryococelus</taxon>
    </lineage>
</organism>
<dbReference type="EMBL" id="JARBHB010000001">
    <property type="protein sequence ID" value="KAJ8896178.1"/>
    <property type="molecule type" value="Genomic_DNA"/>
</dbReference>
<comment type="caution">
    <text evidence="2">The sequence shown here is derived from an EMBL/GenBank/DDBJ whole genome shotgun (WGS) entry which is preliminary data.</text>
</comment>
<dbReference type="PANTHER" id="PTHR19303:SF73">
    <property type="entry name" value="PROTEIN PDC2"/>
    <property type="match status" value="1"/>
</dbReference>
<evidence type="ECO:0000313" key="3">
    <source>
        <dbReference type="Proteomes" id="UP001159363"/>
    </source>
</evidence>
<proteinExistence type="predicted"/>
<accession>A0ABQ9IHK6</accession>
<feature type="domain" description="DDE-1" evidence="1">
    <location>
        <begin position="77"/>
        <end position="125"/>
    </location>
</feature>